<keyword evidence="3" id="KW-1185">Reference proteome</keyword>
<keyword evidence="1" id="KW-1133">Transmembrane helix</keyword>
<reference evidence="2 3" key="1">
    <citation type="submission" date="2017-04" db="EMBL/GenBank/DDBJ databases">
        <authorList>
            <person name="Afonso C.L."/>
            <person name="Miller P.J."/>
            <person name="Scott M.A."/>
            <person name="Spackman E."/>
            <person name="Goraichik I."/>
            <person name="Dimitrov K.M."/>
            <person name="Suarez D.L."/>
            <person name="Swayne D.E."/>
        </authorList>
    </citation>
    <scope>NUCLEOTIDE SEQUENCE [LARGE SCALE GENOMIC DNA]</scope>
    <source>
        <strain evidence="2 3">DSM 19625</strain>
    </source>
</reference>
<protein>
    <recommendedName>
        <fullName evidence="4">Alpha-galactosidase</fullName>
    </recommendedName>
</protein>
<keyword evidence="1" id="KW-0472">Membrane</keyword>
<evidence type="ECO:0008006" key="4">
    <source>
        <dbReference type="Google" id="ProtNLM"/>
    </source>
</evidence>
<dbReference type="EMBL" id="FWYB01000014">
    <property type="protein sequence ID" value="SMD11749.1"/>
    <property type="molecule type" value="Genomic_DNA"/>
</dbReference>
<accession>A0A1W2EPV6</accession>
<organism evidence="2 3">
    <name type="scientific">Pedobacter nyackensis</name>
    <dbReference type="NCBI Taxonomy" id="475255"/>
    <lineage>
        <taxon>Bacteria</taxon>
        <taxon>Pseudomonadati</taxon>
        <taxon>Bacteroidota</taxon>
        <taxon>Sphingobacteriia</taxon>
        <taxon>Sphingobacteriales</taxon>
        <taxon>Sphingobacteriaceae</taxon>
        <taxon>Pedobacter</taxon>
    </lineage>
</organism>
<dbReference type="STRING" id="475255.SAMN04488101_11476"/>
<name>A0A1W2EPV6_9SPHI</name>
<keyword evidence="1" id="KW-0812">Transmembrane</keyword>
<gene>
    <name evidence="2" type="ORF">SAMN04488101_11476</name>
</gene>
<proteinExistence type="predicted"/>
<evidence type="ECO:0000313" key="2">
    <source>
        <dbReference type="EMBL" id="SMD11749.1"/>
    </source>
</evidence>
<feature type="transmembrane region" description="Helical" evidence="1">
    <location>
        <begin position="28"/>
        <end position="45"/>
    </location>
</feature>
<dbReference type="AlphaFoldDB" id="A0A1W2EPV6"/>
<dbReference type="Proteomes" id="UP000192678">
    <property type="component" value="Unassembled WGS sequence"/>
</dbReference>
<evidence type="ECO:0000313" key="3">
    <source>
        <dbReference type="Proteomes" id="UP000192678"/>
    </source>
</evidence>
<evidence type="ECO:0000256" key="1">
    <source>
        <dbReference type="SAM" id="Phobius"/>
    </source>
</evidence>
<sequence>MIFFESLARYRVLVCKDHQKNYLQYMKHLIIIGFFILSIWLPVLGQNQKQSDWLLSADAYKAKISQSGEDIVLNNGLVRRVFKIKPNVVCIDYVNLGNGQQLLRSIKPEARLTINGKDYNVGGLYGQKENAYLRRAWLGQMTAGKNDFQFDKIEMDIIKSHIDWKNKFWTSNGKRPSGKKLSFYYHAGAPELSGIEVVVNYELYNDLPLIVKSLTVKNTGKNVFKIDRVVNEILGMVEEQSAVVGRPDQMAKPQGIYIESNYAFNNAMRYDISDQTTHWKVDAAYTSQVNYDYQTPCLLEVYPDKALGIEIRPGESFNSIRTYELLMDSYDRERRGLTIRRMYQTVAPWTNSNPIFMHLVSRNDEQVKTAIDQCAATGYEALILSFGSHCNTEDTTQANIKKWREIADYAHQKKVAIGSYTLFSSRKISDEDDVINPKTGKPGGAFFGNAPCFGSKWGLGFRDKIKTFYAKTGFDIWENDGPYPGDVCASTTHPGHKGLEDSQWTQMEIQKELYHWLSERGVYINAPDWYFLDGTHKIGIGYREVNFSLPRENQMILNRQNIFDGTWEKTGSMSWGFVPLTVYQGGGPEAVLEPLNEHLTDYEQLMMQYYGAGVQACYRGPRLYDTEVTKKMVIGVINWYKEFRNILNSDIIHLRRADGRDWDGLLHVNPKLKTKGMLMLYNPLDEKITRSIKIPLYYAGLTTVAKLKEKYGPAKSYKLDRNYEISYKVTLNPKSYTWVQVE</sequence>